<evidence type="ECO:0000256" key="2">
    <source>
        <dbReference type="ARBA" id="ARBA00011245"/>
    </source>
</evidence>
<name>A0A0X8G600_9FLAO</name>
<evidence type="ECO:0000313" key="16">
    <source>
        <dbReference type="EMBL" id="AMC10726.1"/>
    </source>
</evidence>
<dbReference type="InterPro" id="IPR000866">
    <property type="entry name" value="AhpC/TSA"/>
</dbReference>
<keyword evidence="7" id="KW-1015">Disulfide bond</keyword>
<dbReference type="PROSITE" id="PS51352">
    <property type="entry name" value="THIOREDOXIN_2"/>
    <property type="match status" value="1"/>
</dbReference>
<keyword evidence="4" id="KW-0575">Peroxidase</keyword>
<evidence type="ECO:0000313" key="17">
    <source>
        <dbReference type="Proteomes" id="UP000059672"/>
    </source>
</evidence>
<reference evidence="16 17" key="2">
    <citation type="journal article" date="2016" name="Int. J. Syst. Evol. Microbiol.">
        <title>Lutibacter profundi sp. nov., isolated from a deep-sea hydrothermal system on the Arctic Mid-Ocean Ridge and emended description of the genus Lutibacter.</title>
        <authorList>
            <person name="Le Moine Bauer S."/>
            <person name="Roalkvam I."/>
            <person name="Steen I.H."/>
            <person name="Dahle H."/>
        </authorList>
    </citation>
    <scope>NUCLEOTIDE SEQUENCE [LARGE SCALE GENOMIC DNA]</scope>
    <source>
        <strain evidence="16 17">LP1</strain>
    </source>
</reference>
<comment type="subunit">
    <text evidence="2">Monomer.</text>
</comment>
<keyword evidence="14" id="KW-0732">Signal</keyword>
<keyword evidence="6" id="KW-0560">Oxidoreductase</keyword>
<dbReference type="EMBL" id="CP013355">
    <property type="protein sequence ID" value="AMC10726.1"/>
    <property type="molecule type" value="Genomic_DNA"/>
</dbReference>
<dbReference type="SUPFAM" id="SSF52833">
    <property type="entry name" value="Thioredoxin-like"/>
    <property type="match status" value="1"/>
</dbReference>
<proteinExistence type="inferred from homology"/>
<evidence type="ECO:0000256" key="12">
    <source>
        <dbReference type="ARBA" id="ARBA00049091"/>
    </source>
</evidence>
<evidence type="ECO:0000256" key="4">
    <source>
        <dbReference type="ARBA" id="ARBA00022559"/>
    </source>
</evidence>
<evidence type="ECO:0000256" key="14">
    <source>
        <dbReference type="SAM" id="SignalP"/>
    </source>
</evidence>
<comment type="function">
    <text evidence="1">Thiol-specific peroxidase that catalyzes the reduction of hydrogen peroxide and organic hydroperoxides to water and alcohols, respectively. Plays a role in cell protection against oxidative stress by detoxifying peroxides and as sensor of hydrogen peroxide-mediated signaling events.</text>
</comment>
<keyword evidence="5" id="KW-0049">Antioxidant</keyword>
<dbReference type="EC" id="1.11.1.24" evidence="3"/>
<feature type="signal peptide" evidence="14">
    <location>
        <begin position="1"/>
        <end position="19"/>
    </location>
</feature>
<evidence type="ECO:0000256" key="10">
    <source>
        <dbReference type="ARBA" id="ARBA00038489"/>
    </source>
</evidence>
<accession>A0A0X8G600</accession>
<dbReference type="PANTHER" id="PTHR42801">
    <property type="entry name" value="THIOREDOXIN-DEPENDENT PEROXIDE REDUCTASE"/>
    <property type="match status" value="1"/>
</dbReference>
<dbReference type="GO" id="GO:0034599">
    <property type="term" value="P:cellular response to oxidative stress"/>
    <property type="evidence" value="ECO:0007669"/>
    <property type="project" value="TreeGrafter"/>
</dbReference>
<dbReference type="InterPro" id="IPR036249">
    <property type="entry name" value="Thioredoxin-like_sf"/>
</dbReference>
<evidence type="ECO:0000256" key="8">
    <source>
        <dbReference type="ARBA" id="ARBA00023284"/>
    </source>
</evidence>
<dbReference type="Gene3D" id="3.40.30.10">
    <property type="entry name" value="Glutaredoxin"/>
    <property type="match status" value="1"/>
</dbReference>
<evidence type="ECO:0000256" key="7">
    <source>
        <dbReference type="ARBA" id="ARBA00023157"/>
    </source>
</evidence>
<dbReference type="InterPro" id="IPR013766">
    <property type="entry name" value="Thioredoxin_domain"/>
</dbReference>
<protein>
    <recommendedName>
        <fullName evidence="3">thioredoxin-dependent peroxiredoxin</fullName>
        <ecNumber evidence="3">1.11.1.24</ecNumber>
    </recommendedName>
    <alternativeName>
        <fullName evidence="9">Thioredoxin peroxidase</fullName>
    </alternativeName>
    <alternativeName>
        <fullName evidence="11">Thioredoxin-dependent peroxiredoxin Bcp</fullName>
    </alternativeName>
</protein>
<dbReference type="InterPro" id="IPR050924">
    <property type="entry name" value="Peroxiredoxin_BCP/PrxQ"/>
</dbReference>
<reference evidence="17" key="1">
    <citation type="submission" date="2015-12" db="EMBL/GenBank/DDBJ databases">
        <title>Complete genome sequence of Lutibacter profundus strain LP1.</title>
        <authorList>
            <person name="Wissuwa J."/>
            <person name="Le Moine Bauer S."/>
            <person name="Stokke R."/>
            <person name="Dahle H."/>
            <person name="Steen I.H."/>
        </authorList>
    </citation>
    <scope>NUCLEOTIDE SEQUENCE [LARGE SCALE GENOMIC DNA]</scope>
    <source>
        <strain evidence="17">LP1</strain>
    </source>
</reference>
<evidence type="ECO:0000256" key="11">
    <source>
        <dbReference type="ARBA" id="ARBA00042639"/>
    </source>
</evidence>
<evidence type="ECO:0000256" key="6">
    <source>
        <dbReference type="ARBA" id="ARBA00023002"/>
    </source>
</evidence>
<dbReference type="KEGG" id="lut:Lupro_05480"/>
<gene>
    <name evidence="16" type="ORF">Lupro_05480</name>
</gene>
<dbReference type="RefSeq" id="WP_068207045.1">
    <property type="nucleotide sequence ID" value="NZ_CP013355.1"/>
</dbReference>
<evidence type="ECO:0000259" key="15">
    <source>
        <dbReference type="PROSITE" id="PS51352"/>
    </source>
</evidence>
<dbReference type="GO" id="GO:0045454">
    <property type="term" value="P:cell redox homeostasis"/>
    <property type="evidence" value="ECO:0007669"/>
    <property type="project" value="TreeGrafter"/>
</dbReference>
<dbReference type="OrthoDB" id="9812811at2"/>
<dbReference type="PANTHER" id="PTHR42801:SF4">
    <property type="entry name" value="AHPC_TSA FAMILY PROTEIN"/>
    <property type="match status" value="1"/>
</dbReference>
<comment type="catalytic activity">
    <reaction evidence="12">
        <text>a hydroperoxide + [thioredoxin]-dithiol = an alcohol + [thioredoxin]-disulfide + H2O</text>
        <dbReference type="Rhea" id="RHEA:62620"/>
        <dbReference type="Rhea" id="RHEA-COMP:10698"/>
        <dbReference type="Rhea" id="RHEA-COMP:10700"/>
        <dbReference type="ChEBI" id="CHEBI:15377"/>
        <dbReference type="ChEBI" id="CHEBI:29950"/>
        <dbReference type="ChEBI" id="CHEBI:30879"/>
        <dbReference type="ChEBI" id="CHEBI:35924"/>
        <dbReference type="ChEBI" id="CHEBI:50058"/>
        <dbReference type="EC" id="1.11.1.24"/>
    </reaction>
</comment>
<dbReference type="CDD" id="cd03017">
    <property type="entry name" value="PRX_BCP"/>
    <property type="match status" value="1"/>
</dbReference>
<dbReference type="AlphaFoldDB" id="A0A0X8G600"/>
<keyword evidence="17" id="KW-1185">Reference proteome</keyword>
<evidence type="ECO:0000256" key="9">
    <source>
        <dbReference type="ARBA" id="ARBA00032824"/>
    </source>
</evidence>
<keyword evidence="8" id="KW-0676">Redox-active center</keyword>
<evidence type="ECO:0000256" key="1">
    <source>
        <dbReference type="ARBA" id="ARBA00003330"/>
    </source>
</evidence>
<dbReference type="Proteomes" id="UP000059672">
    <property type="component" value="Chromosome"/>
</dbReference>
<dbReference type="Pfam" id="PF00578">
    <property type="entry name" value="AhpC-TSA"/>
    <property type="match status" value="1"/>
</dbReference>
<sequence length="191" mass="21128">MKNLLKLTIILAISISSFAQNKIELNLGDSVPEFSGLSDNGEIWNSTNNAKTSFLVVYFYPAAMTGGCTKQACAYRDEKATFDKMGVTVIGVSGDEIENLKHFKESYQLNFPLLSDAKGTIAKIFGVPTKAGGSITREFNGENFLLKRGVTASRWTFVLDKNKKIIYKNANVNAAEDSKKVKEVIKNYTNY</sequence>
<organism evidence="16 17">
    <name type="scientific">Lutibacter profundi</name>
    <dbReference type="NCBI Taxonomy" id="1622118"/>
    <lineage>
        <taxon>Bacteria</taxon>
        <taxon>Pseudomonadati</taxon>
        <taxon>Bacteroidota</taxon>
        <taxon>Flavobacteriia</taxon>
        <taxon>Flavobacteriales</taxon>
        <taxon>Flavobacteriaceae</taxon>
        <taxon>Lutibacter</taxon>
    </lineage>
</organism>
<dbReference type="GO" id="GO:0008379">
    <property type="term" value="F:thioredoxin peroxidase activity"/>
    <property type="evidence" value="ECO:0007669"/>
    <property type="project" value="TreeGrafter"/>
</dbReference>
<feature type="domain" description="Thioredoxin" evidence="15">
    <location>
        <begin position="25"/>
        <end position="190"/>
    </location>
</feature>
<dbReference type="STRING" id="1622118.Lupro_05480"/>
<dbReference type="GO" id="GO:0005737">
    <property type="term" value="C:cytoplasm"/>
    <property type="evidence" value="ECO:0007669"/>
    <property type="project" value="TreeGrafter"/>
</dbReference>
<dbReference type="InterPro" id="IPR024706">
    <property type="entry name" value="Peroxiredoxin_AhpC-typ"/>
</dbReference>
<comment type="similarity">
    <text evidence="10">Belongs to the peroxiredoxin family. BCP/PrxQ subfamily.</text>
</comment>
<feature type="chain" id="PRO_5007066251" description="thioredoxin-dependent peroxiredoxin" evidence="14">
    <location>
        <begin position="20"/>
        <end position="191"/>
    </location>
</feature>
<evidence type="ECO:0000256" key="3">
    <source>
        <dbReference type="ARBA" id="ARBA00013017"/>
    </source>
</evidence>
<evidence type="ECO:0000256" key="5">
    <source>
        <dbReference type="ARBA" id="ARBA00022862"/>
    </source>
</evidence>
<feature type="active site" description="Cysteine sulfenic acid (-SOH) intermediate; for peroxidase activity" evidence="13">
    <location>
        <position position="68"/>
    </location>
</feature>
<dbReference type="PIRSF" id="PIRSF000239">
    <property type="entry name" value="AHPC"/>
    <property type="match status" value="1"/>
</dbReference>
<evidence type="ECO:0000256" key="13">
    <source>
        <dbReference type="PIRSR" id="PIRSR000239-1"/>
    </source>
</evidence>